<dbReference type="SUPFAM" id="SSF52096">
    <property type="entry name" value="ClpP/crotonase"/>
    <property type="match status" value="1"/>
</dbReference>
<evidence type="ECO:0000313" key="6">
    <source>
        <dbReference type="EMBL" id="QGG47722.1"/>
    </source>
</evidence>
<dbReference type="EC" id="3.4.21.-" evidence="6"/>
<evidence type="ECO:0000256" key="2">
    <source>
        <dbReference type="ARBA" id="ARBA00022670"/>
    </source>
</evidence>
<dbReference type="KEGG" id="hcv:FTV88_1623"/>
<dbReference type="RefSeq" id="WP_153725039.1">
    <property type="nucleotide sequence ID" value="NZ_CP045875.1"/>
</dbReference>
<dbReference type="Gene3D" id="3.30.750.44">
    <property type="match status" value="1"/>
</dbReference>
<feature type="domain" description="PDZ" evidence="5">
    <location>
        <begin position="117"/>
        <end position="171"/>
    </location>
</feature>
<name>A0A5Q2N353_9FIRM</name>
<dbReference type="GO" id="GO:0004175">
    <property type="term" value="F:endopeptidase activity"/>
    <property type="evidence" value="ECO:0007669"/>
    <property type="project" value="TreeGrafter"/>
</dbReference>
<comment type="similarity">
    <text evidence="1">Belongs to the peptidase S41A family.</text>
</comment>
<dbReference type="InterPro" id="IPR005151">
    <property type="entry name" value="Tail-specific_protease"/>
</dbReference>
<keyword evidence="3 6" id="KW-0378">Hydrolase</keyword>
<dbReference type="PROSITE" id="PS50106">
    <property type="entry name" value="PDZ"/>
    <property type="match status" value="1"/>
</dbReference>
<accession>A0A5Q2N353</accession>
<dbReference type="Pfam" id="PF03572">
    <property type="entry name" value="Peptidase_S41"/>
    <property type="match status" value="1"/>
</dbReference>
<dbReference type="PANTHER" id="PTHR32060:SF30">
    <property type="entry name" value="CARBOXY-TERMINAL PROCESSING PROTEASE CTPA"/>
    <property type="match status" value="1"/>
</dbReference>
<dbReference type="Proteomes" id="UP000366051">
    <property type="component" value="Chromosome"/>
</dbReference>
<dbReference type="EMBL" id="CP045875">
    <property type="protein sequence ID" value="QGG47722.1"/>
    <property type="molecule type" value="Genomic_DNA"/>
</dbReference>
<proteinExistence type="inferred from homology"/>
<dbReference type="SUPFAM" id="SSF50156">
    <property type="entry name" value="PDZ domain-like"/>
    <property type="match status" value="1"/>
</dbReference>
<organism evidence="6 7">
    <name type="scientific">Heliorestis convoluta</name>
    <dbReference type="NCBI Taxonomy" id="356322"/>
    <lineage>
        <taxon>Bacteria</taxon>
        <taxon>Bacillati</taxon>
        <taxon>Bacillota</taxon>
        <taxon>Clostridia</taxon>
        <taxon>Eubacteriales</taxon>
        <taxon>Heliobacteriaceae</taxon>
        <taxon>Heliorestis</taxon>
    </lineage>
</organism>
<dbReference type="InterPro" id="IPR029045">
    <property type="entry name" value="ClpP/crotonase-like_dom_sf"/>
</dbReference>
<evidence type="ECO:0000259" key="5">
    <source>
        <dbReference type="PROSITE" id="PS50106"/>
    </source>
</evidence>
<dbReference type="NCBIfam" id="TIGR00225">
    <property type="entry name" value="prc"/>
    <property type="match status" value="1"/>
</dbReference>
<dbReference type="Gene3D" id="3.30.457.10">
    <property type="entry name" value="Copper amine oxidase-like, N-terminal domain"/>
    <property type="match status" value="1"/>
</dbReference>
<keyword evidence="7" id="KW-1185">Reference proteome</keyword>
<dbReference type="Gene3D" id="3.90.226.10">
    <property type="entry name" value="2-enoyl-CoA Hydratase, Chain A, domain 1"/>
    <property type="match status" value="1"/>
</dbReference>
<dbReference type="Pfam" id="PF07833">
    <property type="entry name" value="Cu_amine_oxidN1"/>
    <property type="match status" value="1"/>
</dbReference>
<keyword evidence="2" id="KW-0645">Protease</keyword>
<dbReference type="InterPro" id="IPR036034">
    <property type="entry name" value="PDZ_sf"/>
</dbReference>
<dbReference type="CDD" id="cd07560">
    <property type="entry name" value="Peptidase_S41_CPP"/>
    <property type="match status" value="1"/>
</dbReference>
<evidence type="ECO:0000256" key="1">
    <source>
        <dbReference type="ARBA" id="ARBA00009179"/>
    </source>
</evidence>
<gene>
    <name evidence="6" type="ORF">FTV88_1623</name>
</gene>
<dbReference type="SMART" id="SM00228">
    <property type="entry name" value="PDZ"/>
    <property type="match status" value="1"/>
</dbReference>
<sequence>MKGTVIFTFLFLVFLTFIPVQAYHQSSQNQLAEIVLSEAVEVQEAIVASEREDTDALLEEVRQLLQYHHIDQPGAAILQHNSIDEILEALGDPYTSYLTPEEEQALLDSLNLNYAGIGMVITQIDDYPVVDRVFPDSPAEKSGIGKGDTILQVDDLLTKGVTTDLVASQVRGPEGTSVTMRLNNSRTGEPYELTMTRERISIPQAEGEIVGESIGYIRLYSFGEQAGEDFANVYNDLIEQGMEKLLLDLRGNGGGSMTAAQSIGDFLLPEGTLYYLIYNDGDKSIFRTEGSETILPMAVLIDHHTASAAELLSAALQERSQALLIGSNSFGKGSVQSLFPLESGGVLKATIARYQSPQGRMIDQVGLAPDLPVSTRSLQLLRAKEVLEPPTQRELRLYLDRPEAVLSGKEFFIEQAPMIREDRAYLPLRFLIEALGGVASHDEDREEALVLFQGRSLTLSLQSLPVQEDRAFAPLRLISEELGYQVEYKEENREIVVILP</sequence>
<protein>
    <submittedName>
        <fullName evidence="6">PDZ domain-containing protein</fullName>
        <ecNumber evidence="6">3.4.21.-</ecNumber>
    </submittedName>
</protein>
<keyword evidence="4" id="KW-0720">Serine protease</keyword>
<dbReference type="GO" id="GO:0006508">
    <property type="term" value="P:proteolysis"/>
    <property type="evidence" value="ECO:0007669"/>
    <property type="project" value="UniProtKB-KW"/>
</dbReference>
<dbReference type="InterPro" id="IPR012854">
    <property type="entry name" value="Cu_amine_oxidase-like_N"/>
</dbReference>
<dbReference type="InterPro" id="IPR001478">
    <property type="entry name" value="PDZ"/>
</dbReference>
<reference evidence="7" key="1">
    <citation type="submission" date="2019-11" db="EMBL/GenBank/DDBJ databases">
        <title>Genome sequence of Heliorestis convoluta strain HH, an alkaliphilic and minimalistic phototrophic bacterium from a soda lake in Egypt.</title>
        <authorList>
            <person name="Dewey E.D."/>
            <person name="Stokes L.M."/>
            <person name="Burchell B.M."/>
            <person name="Shaffer K.N."/>
            <person name="Huntington A.M."/>
            <person name="Baker J.M."/>
            <person name="Nadendla S."/>
            <person name="Giglio M.G."/>
            <person name="Touchman J.W."/>
            <person name="Blankenship R.E."/>
            <person name="Madigan M.T."/>
            <person name="Sattley W.M."/>
        </authorList>
    </citation>
    <scope>NUCLEOTIDE SEQUENCE [LARGE SCALE GENOMIC DNA]</scope>
    <source>
        <strain evidence="7">HH</strain>
    </source>
</reference>
<dbReference type="InterPro" id="IPR004447">
    <property type="entry name" value="Peptidase_S41A"/>
</dbReference>
<dbReference type="Gene3D" id="2.30.42.10">
    <property type="match status" value="1"/>
</dbReference>
<dbReference type="OrthoDB" id="9812068at2"/>
<dbReference type="CDD" id="cd06782">
    <property type="entry name" value="cpPDZ_CPP-like"/>
    <property type="match status" value="1"/>
</dbReference>
<dbReference type="GO" id="GO:0007165">
    <property type="term" value="P:signal transduction"/>
    <property type="evidence" value="ECO:0007669"/>
    <property type="project" value="TreeGrafter"/>
</dbReference>
<dbReference type="SUPFAM" id="SSF55383">
    <property type="entry name" value="Copper amine oxidase, domain N"/>
    <property type="match status" value="1"/>
</dbReference>
<evidence type="ECO:0000256" key="3">
    <source>
        <dbReference type="ARBA" id="ARBA00022801"/>
    </source>
</evidence>
<dbReference type="InterPro" id="IPR036582">
    <property type="entry name" value="Mao_N_sf"/>
</dbReference>
<evidence type="ECO:0000313" key="7">
    <source>
        <dbReference type="Proteomes" id="UP000366051"/>
    </source>
</evidence>
<dbReference type="SMART" id="SM00245">
    <property type="entry name" value="TSPc"/>
    <property type="match status" value="1"/>
</dbReference>
<dbReference type="Pfam" id="PF00595">
    <property type="entry name" value="PDZ"/>
    <property type="match status" value="1"/>
</dbReference>
<dbReference type="AlphaFoldDB" id="A0A5Q2N353"/>
<dbReference type="PANTHER" id="PTHR32060">
    <property type="entry name" value="TAIL-SPECIFIC PROTEASE"/>
    <property type="match status" value="1"/>
</dbReference>
<evidence type="ECO:0000256" key="4">
    <source>
        <dbReference type="ARBA" id="ARBA00022825"/>
    </source>
</evidence>
<dbReference type="GO" id="GO:0008236">
    <property type="term" value="F:serine-type peptidase activity"/>
    <property type="evidence" value="ECO:0007669"/>
    <property type="project" value="UniProtKB-KW"/>
</dbReference>
<dbReference type="GO" id="GO:0030288">
    <property type="term" value="C:outer membrane-bounded periplasmic space"/>
    <property type="evidence" value="ECO:0007669"/>
    <property type="project" value="TreeGrafter"/>
</dbReference>